<gene>
    <name evidence="3" type="ORF">ADUPG1_013794</name>
</gene>
<evidence type="ECO:0000256" key="1">
    <source>
        <dbReference type="SAM" id="MobiDB-lite"/>
    </source>
</evidence>
<dbReference type="PROSITE" id="PS50222">
    <property type="entry name" value="EF_HAND_2"/>
    <property type="match status" value="1"/>
</dbReference>
<dbReference type="PROSITE" id="PS00018">
    <property type="entry name" value="EF_HAND_1"/>
    <property type="match status" value="1"/>
</dbReference>
<reference evidence="3" key="1">
    <citation type="submission" date="2022-03" db="EMBL/GenBank/DDBJ databases">
        <title>Draft genome sequence of Aduncisulcus paluster, a free-living microaerophilic Fornicata.</title>
        <authorList>
            <person name="Yuyama I."/>
            <person name="Kume K."/>
            <person name="Tamura T."/>
            <person name="Inagaki Y."/>
            <person name="Hashimoto T."/>
        </authorList>
    </citation>
    <scope>NUCLEOTIDE SEQUENCE</scope>
    <source>
        <strain evidence="3">NY0171</strain>
    </source>
</reference>
<dbReference type="InterPro" id="IPR036052">
    <property type="entry name" value="TrpB-like_PALP_sf"/>
</dbReference>
<feature type="non-terminal residue" evidence="3">
    <location>
        <position position="434"/>
    </location>
</feature>
<dbReference type="Proteomes" id="UP001057375">
    <property type="component" value="Unassembled WGS sequence"/>
</dbReference>
<dbReference type="InterPro" id="IPR002048">
    <property type="entry name" value="EF_hand_dom"/>
</dbReference>
<dbReference type="EMBL" id="BQXS01012737">
    <property type="protein sequence ID" value="GKT27365.1"/>
    <property type="molecule type" value="Genomic_DNA"/>
</dbReference>
<organism evidence="3 4">
    <name type="scientific">Aduncisulcus paluster</name>
    <dbReference type="NCBI Taxonomy" id="2918883"/>
    <lineage>
        <taxon>Eukaryota</taxon>
        <taxon>Metamonada</taxon>
        <taxon>Carpediemonas-like organisms</taxon>
        <taxon>Aduncisulcus</taxon>
    </lineage>
</organism>
<sequence>MNQTTITTNLIVDGVDLKSLDHEKFLEAVSEYSRLLSILKITKTPFFDYELLQQEVDPYLMIKHENLQRFGDSAIRAYISMIIGSIKEHADIPFSKMEEAMKTYRTVVIPASLKGFSVVHFLSELTFLCEFLKLNAIIVTSQEDLASLFILKKLSICKKLGMQMVCVSKSSDIDAKILDLVETESTPDNKLFPLDTDGCAIRGLFGVATVAQEMLDQFQQHSKGFSCDSSKQILSHVVVPRRHFSSCWSTVAGIALFFHCFRLKHSTDWPIVVPVEGENLPRESEGIYGISGDRLYQSSKVKRKKAIAAAKKALRKEEEEGEDEEGEDGNEEEEEEEESYSEDLSLSSPMLKRTLSILSHVPPSSFVSYDAPSRQWFLTRMQRASVGCVFEDFDTDESGDVTEKELCEVIFQLFDGGMTPLTETECSMICQTVP</sequence>
<feature type="compositionally biased region" description="Acidic residues" evidence="1">
    <location>
        <begin position="319"/>
        <end position="341"/>
    </location>
</feature>
<keyword evidence="4" id="KW-1185">Reference proteome</keyword>
<evidence type="ECO:0000259" key="2">
    <source>
        <dbReference type="PROSITE" id="PS50222"/>
    </source>
</evidence>
<dbReference type="InterPro" id="IPR018247">
    <property type="entry name" value="EF_Hand_1_Ca_BS"/>
</dbReference>
<proteinExistence type="predicted"/>
<comment type="caution">
    <text evidence="3">The sequence shown here is derived from an EMBL/GenBank/DDBJ whole genome shotgun (WGS) entry which is preliminary data.</text>
</comment>
<feature type="region of interest" description="Disordered" evidence="1">
    <location>
        <begin position="314"/>
        <end position="347"/>
    </location>
</feature>
<dbReference type="SUPFAM" id="SSF53686">
    <property type="entry name" value="Tryptophan synthase beta subunit-like PLP-dependent enzymes"/>
    <property type="match status" value="1"/>
</dbReference>
<evidence type="ECO:0000313" key="4">
    <source>
        <dbReference type="Proteomes" id="UP001057375"/>
    </source>
</evidence>
<protein>
    <recommendedName>
        <fullName evidence="2">EF-hand domain-containing protein</fullName>
    </recommendedName>
</protein>
<feature type="domain" description="EF-hand" evidence="2">
    <location>
        <begin position="381"/>
        <end position="416"/>
    </location>
</feature>
<evidence type="ECO:0000313" key="3">
    <source>
        <dbReference type="EMBL" id="GKT27365.1"/>
    </source>
</evidence>
<name>A0ABQ5K877_9EUKA</name>
<accession>A0ABQ5K877</accession>